<evidence type="ECO:0000256" key="7">
    <source>
        <dbReference type="ARBA" id="ARBA00023002"/>
    </source>
</evidence>
<dbReference type="SUPFAM" id="SSF52777">
    <property type="entry name" value="CoA-dependent acyltransferases"/>
    <property type="match status" value="1"/>
</dbReference>
<keyword evidence="4" id="KW-0816">Tricarboxylic acid cycle</keyword>
<dbReference type="InterPro" id="IPR031717">
    <property type="entry name" value="ODO-1/KGD_C"/>
</dbReference>
<proteinExistence type="predicted"/>
<dbReference type="InterPro" id="IPR042179">
    <property type="entry name" value="KGD_C_sf"/>
</dbReference>
<protein>
    <submittedName>
        <fullName evidence="14">2-oxoglutarate dehydrogenase E1 component</fullName>
    </submittedName>
</protein>
<evidence type="ECO:0000313" key="15">
    <source>
        <dbReference type="Proteomes" id="UP000198797"/>
    </source>
</evidence>
<dbReference type="Pfam" id="PF00198">
    <property type="entry name" value="2-oxoacid_dh"/>
    <property type="match status" value="1"/>
</dbReference>
<keyword evidence="9" id="KW-0511">Multifunctional enzyme</keyword>
<dbReference type="Gene3D" id="3.40.50.970">
    <property type="match status" value="1"/>
</dbReference>
<gene>
    <name evidence="14" type="ORF">GA0070216_12071</name>
</gene>
<dbReference type="NCBIfam" id="NF006914">
    <property type="entry name" value="PRK09404.1"/>
    <property type="match status" value="1"/>
</dbReference>
<dbReference type="InterPro" id="IPR001078">
    <property type="entry name" value="2-oxoacid_DH_actylTfrase"/>
</dbReference>
<dbReference type="Pfam" id="PF02779">
    <property type="entry name" value="Transket_pyr"/>
    <property type="match status" value="1"/>
</dbReference>
<dbReference type="SUPFAM" id="SSF52518">
    <property type="entry name" value="Thiamin diphosphate-binding fold (THDP-binding)"/>
    <property type="match status" value="2"/>
</dbReference>
<dbReference type="GO" id="GO:0006099">
    <property type="term" value="P:tricarboxylic acid cycle"/>
    <property type="evidence" value="ECO:0007669"/>
    <property type="project" value="UniProtKB-UniPathway"/>
</dbReference>
<comment type="pathway">
    <text evidence="3">Carbohydrate metabolism; tricarboxylic acid cycle; succinyl-CoA from 2-oxoglutarate (dehydrogenase route): step 1/1.</text>
</comment>
<comment type="catalytic activity">
    <reaction evidence="10">
        <text>N(6)-[(R)-lipoyl]-L-lysyl-[protein] + 2-oxoglutarate + H(+) = N(6)-[(R)-S(8)-succinyldihydrolipoyl]-L-lysyl-[protein] + CO2</text>
        <dbReference type="Rhea" id="RHEA:12188"/>
        <dbReference type="Rhea" id="RHEA-COMP:10474"/>
        <dbReference type="Rhea" id="RHEA-COMP:20092"/>
        <dbReference type="ChEBI" id="CHEBI:15378"/>
        <dbReference type="ChEBI" id="CHEBI:16526"/>
        <dbReference type="ChEBI" id="CHEBI:16810"/>
        <dbReference type="ChEBI" id="CHEBI:83099"/>
        <dbReference type="ChEBI" id="CHEBI:83120"/>
        <dbReference type="EC" id="1.2.4.2"/>
    </reaction>
</comment>
<dbReference type="SMART" id="SM00861">
    <property type="entry name" value="Transket_pyr"/>
    <property type="match status" value="1"/>
</dbReference>
<keyword evidence="8" id="KW-0786">Thiamine pyrophosphate</keyword>
<evidence type="ECO:0000256" key="5">
    <source>
        <dbReference type="ARBA" id="ARBA00022723"/>
    </source>
</evidence>
<dbReference type="GO" id="GO:0004149">
    <property type="term" value="F:dihydrolipoyllysine-residue succinyltransferase activity"/>
    <property type="evidence" value="ECO:0007669"/>
    <property type="project" value="UniProtKB-EC"/>
</dbReference>
<keyword evidence="15" id="KW-1185">Reference proteome</keyword>
<dbReference type="Pfam" id="PF16078">
    <property type="entry name" value="2-oxogl_dehyd_N"/>
    <property type="match status" value="1"/>
</dbReference>
<feature type="region of interest" description="Disordered" evidence="12">
    <location>
        <begin position="136"/>
        <end position="172"/>
    </location>
</feature>
<evidence type="ECO:0000256" key="1">
    <source>
        <dbReference type="ARBA" id="ARBA00001946"/>
    </source>
</evidence>
<dbReference type="FunFam" id="3.40.50.11610:FF:000002">
    <property type="entry name" value="2-oxoglutarate dehydrogenase E1 component"/>
    <property type="match status" value="1"/>
</dbReference>
<sequence length="1290" mass="139696">MSTHQTSQDNPLADFGPNEWIVDDMYQRYLADPTSVDHAWHDFFADYRPGAGPTVSPDDTTAPGTVKTAGDREEAATVAGTPTPPAVQAGKPAATGGTAPAAKSAVPAATAPAPKAASSPSAGKSSASGAKAPVAATTAPASGVEVSGGRAGGTGAAGRATSGSGAAGDPATAARTVPLRGVAARIVQNMNSSLDVPTATSVRAVPAKLLVDNRIVINNHLARGRGGKVSFTHLIGWALVRAVVAHPEMNNSYAEVDGRPALVQPEHVNLGIAIDLARPDGTRTLVVPSVKKCESMDFRQFWQAYEDLVRRARRGELTMEDHAGTTLSLTNPGGIGTVHSVPRLMPGQSAIIGVGAMEYPAPYSGMSDETLADHGISKVATLTSTYDHRVIQGAQSGEFLKTVHELLLGEHGLYDDIFTSLRIPYEPVRWMRDVARTSEGQIDKAARVVELIHAYRVRGHLMADTDPLEFEIRRHPDLDVLQHGLTLWDLDRTFPVGGFAGRQKMRLRDVLGVLRDTYCRRVGIEYMHIQEPEERRWIQERIEIRYTKPDPVEQQYLLNRLNAAEAFETFLQTKYVGQRRFSLEGGESLIPLLDEVLQACAEGGFPELVIGMAHRGRLNVLANIVGKPYEKIFNEFEGQMDPDSAHGSGDVKYHLGQTGRYTTPDGQHSTTVSVVANPSHLEAVDPVLEGIVRAKQDRLDLGLEGYTVLPVLVHGDAAFAGQGVVAETLNLSQLRGYRTGGTVHVVVNNQVGFTTAPEYSRSSLYSTDVARMIQAPIFHVNGDDPEAVIRVARLAFEYRQAFHKDVVIDLVCYRRRGHNEGDDPSMTNPRMYEIIDAKRSVRKLYTEELIGRGDITVDAAQQQLREYQAELERVFAASRDAAGAPPRARRPGGAQPDPQVETAVDAAVVRAVGEAHLQLPAGFTPHKRVQQVLQRRARMAVEGDIDWGFGELVAFGSLLAQGVTVRLAGQDSRRGTFTSRHAAIVDSKAGQDDVPLSRLATGDARFFVHDSLLSEYAAMGFEYGYSVENPEALVLWEAQFGDFANGAQSIIDEFLSSGELKWGQRSALVLLLPHGQEGQGPDHSSGRPERFLQLCAQDNMRVAIPSTPANYFHLLRRQALSTRRKPLVVFSPKSLLRHKLCVSDVADFTTGGFQPVLADGGPGAASLPAEAVKRVLLCSGKVYYDLLQARADRGIGDTAIVRVEQLYPLPVAELKAVLDQYPNAEDVAWVQEEPANQGAWSFVALNLLEHLDGVRLRRISRPAAAAPAVGSAKQHEIEQAAIIDAALPQP</sequence>
<dbReference type="InterPro" id="IPR023213">
    <property type="entry name" value="CAT-like_dom_sf"/>
</dbReference>
<feature type="region of interest" description="Disordered" evidence="12">
    <location>
        <begin position="51"/>
        <end position="107"/>
    </location>
</feature>
<dbReference type="CDD" id="cd02016">
    <property type="entry name" value="TPP_E1_OGDC_like"/>
    <property type="match status" value="1"/>
</dbReference>
<dbReference type="Pfam" id="PF00676">
    <property type="entry name" value="E1_dh"/>
    <property type="match status" value="1"/>
</dbReference>
<comment type="cofactor">
    <cofactor evidence="2">
        <name>thiamine diphosphate</name>
        <dbReference type="ChEBI" id="CHEBI:58937"/>
    </cofactor>
</comment>
<dbReference type="UniPathway" id="UPA00223">
    <property type="reaction ID" value="UER00997"/>
</dbReference>
<evidence type="ECO:0000313" key="14">
    <source>
        <dbReference type="EMBL" id="SCF46797.1"/>
    </source>
</evidence>
<dbReference type="NCBIfam" id="TIGR00239">
    <property type="entry name" value="2oxo_dh_E1"/>
    <property type="match status" value="1"/>
</dbReference>
<name>A0A1C5ANL8_9ACTN</name>
<dbReference type="GO" id="GO:0030976">
    <property type="term" value="F:thiamine pyrophosphate binding"/>
    <property type="evidence" value="ECO:0007669"/>
    <property type="project" value="InterPro"/>
</dbReference>
<feature type="domain" description="Transketolase-like pyrimidine-binding" evidence="13">
    <location>
        <begin position="945"/>
        <end position="1138"/>
    </location>
</feature>
<keyword evidence="5" id="KW-0479">Metal-binding</keyword>
<evidence type="ECO:0000256" key="8">
    <source>
        <dbReference type="ARBA" id="ARBA00023052"/>
    </source>
</evidence>
<dbReference type="Gene3D" id="1.10.287.1150">
    <property type="entry name" value="TPP helical domain"/>
    <property type="match status" value="1"/>
</dbReference>
<dbReference type="Gene3D" id="3.40.50.11610">
    <property type="entry name" value="Multifunctional 2-oxoglutarate metabolism enzyme, C-terminal domain"/>
    <property type="match status" value="1"/>
</dbReference>
<dbReference type="OrthoDB" id="9759785at2"/>
<dbReference type="GO" id="GO:0005829">
    <property type="term" value="C:cytosol"/>
    <property type="evidence" value="ECO:0007669"/>
    <property type="project" value="TreeGrafter"/>
</dbReference>
<reference evidence="15" key="1">
    <citation type="submission" date="2016-06" db="EMBL/GenBank/DDBJ databases">
        <authorList>
            <person name="Varghese N."/>
            <person name="Submissions Spin"/>
        </authorList>
    </citation>
    <scope>NUCLEOTIDE SEQUENCE [LARGE SCALE GENOMIC DNA]</scope>
    <source>
        <strain evidence="15">DSM 44100</strain>
    </source>
</reference>
<dbReference type="PANTHER" id="PTHR23152:SF4">
    <property type="entry name" value="2-OXOADIPATE DEHYDROGENASE COMPLEX COMPONENT E1"/>
    <property type="match status" value="1"/>
</dbReference>
<evidence type="ECO:0000259" key="13">
    <source>
        <dbReference type="SMART" id="SM00861"/>
    </source>
</evidence>
<dbReference type="Proteomes" id="UP000198797">
    <property type="component" value="Unassembled WGS sequence"/>
</dbReference>
<comment type="catalytic activity">
    <reaction evidence="11">
        <text>N(6)-[(R)-dihydrolipoyl]-L-lysyl-[protein] + succinyl-CoA = N(6)-[(R)-S(8)-succinyldihydrolipoyl]-L-lysyl-[protein] + CoA</text>
        <dbReference type="Rhea" id="RHEA:15213"/>
        <dbReference type="Rhea" id="RHEA-COMP:10475"/>
        <dbReference type="Rhea" id="RHEA-COMP:20092"/>
        <dbReference type="ChEBI" id="CHEBI:57287"/>
        <dbReference type="ChEBI" id="CHEBI:57292"/>
        <dbReference type="ChEBI" id="CHEBI:83100"/>
        <dbReference type="ChEBI" id="CHEBI:83120"/>
        <dbReference type="EC" id="2.3.1.61"/>
    </reaction>
</comment>
<evidence type="ECO:0000256" key="10">
    <source>
        <dbReference type="ARBA" id="ARBA00051911"/>
    </source>
</evidence>
<dbReference type="GO" id="GO:0004591">
    <property type="term" value="F:oxoglutarate dehydrogenase (succinyl-transferring) activity"/>
    <property type="evidence" value="ECO:0007669"/>
    <property type="project" value="UniProtKB-EC"/>
</dbReference>
<dbReference type="InterPro" id="IPR032106">
    <property type="entry name" value="2-oxogl_dehyd_N"/>
</dbReference>
<feature type="compositionally biased region" description="Low complexity" evidence="12">
    <location>
        <begin position="76"/>
        <end position="107"/>
    </location>
</feature>
<evidence type="ECO:0000256" key="11">
    <source>
        <dbReference type="ARBA" id="ARBA00052761"/>
    </source>
</evidence>
<dbReference type="GO" id="GO:0045252">
    <property type="term" value="C:oxoglutarate dehydrogenase complex"/>
    <property type="evidence" value="ECO:0007669"/>
    <property type="project" value="TreeGrafter"/>
</dbReference>
<evidence type="ECO:0000256" key="9">
    <source>
        <dbReference type="ARBA" id="ARBA00023268"/>
    </source>
</evidence>
<feature type="region of interest" description="Disordered" evidence="12">
    <location>
        <begin position="880"/>
        <end position="900"/>
    </location>
</feature>
<keyword evidence="6" id="KW-0460">Magnesium</keyword>
<dbReference type="STRING" id="121616.GA0070216_12071"/>
<dbReference type="Pfam" id="PF16870">
    <property type="entry name" value="OxoGdeHyase_C"/>
    <property type="match status" value="1"/>
</dbReference>
<dbReference type="InterPro" id="IPR001017">
    <property type="entry name" value="DH_E1"/>
</dbReference>
<organism evidence="14 15">
    <name type="scientific">Micromonospora matsumotoense</name>
    <dbReference type="NCBI Taxonomy" id="121616"/>
    <lineage>
        <taxon>Bacteria</taxon>
        <taxon>Bacillati</taxon>
        <taxon>Actinomycetota</taxon>
        <taxon>Actinomycetes</taxon>
        <taxon>Micromonosporales</taxon>
        <taxon>Micromonosporaceae</taxon>
        <taxon>Micromonospora</taxon>
    </lineage>
</organism>
<evidence type="ECO:0000256" key="12">
    <source>
        <dbReference type="SAM" id="MobiDB-lite"/>
    </source>
</evidence>
<dbReference type="NCBIfam" id="NF008907">
    <property type="entry name" value="PRK12270.1"/>
    <property type="match status" value="1"/>
</dbReference>
<dbReference type="GO" id="GO:0000287">
    <property type="term" value="F:magnesium ion binding"/>
    <property type="evidence" value="ECO:0007669"/>
    <property type="project" value="UniProtKB-ARBA"/>
</dbReference>
<dbReference type="EMBL" id="FMCU01000020">
    <property type="protein sequence ID" value="SCF46797.1"/>
    <property type="molecule type" value="Genomic_DNA"/>
</dbReference>
<evidence type="ECO:0000256" key="6">
    <source>
        <dbReference type="ARBA" id="ARBA00022842"/>
    </source>
</evidence>
<comment type="cofactor">
    <cofactor evidence="1">
        <name>Mg(2+)</name>
        <dbReference type="ChEBI" id="CHEBI:18420"/>
    </cofactor>
</comment>
<dbReference type="PANTHER" id="PTHR23152">
    <property type="entry name" value="2-OXOGLUTARATE DEHYDROGENASE"/>
    <property type="match status" value="1"/>
</dbReference>
<feature type="compositionally biased region" description="Low complexity" evidence="12">
    <location>
        <begin position="136"/>
        <end position="148"/>
    </location>
</feature>
<dbReference type="Gene3D" id="3.30.559.10">
    <property type="entry name" value="Chloramphenicol acetyltransferase-like domain"/>
    <property type="match status" value="1"/>
</dbReference>
<accession>A0A1C5ANL8</accession>
<dbReference type="Gene3D" id="3.40.50.12470">
    <property type="match status" value="1"/>
</dbReference>
<feature type="compositionally biased region" description="Low complexity" evidence="12">
    <location>
        <begin position="157"/>
        <end position="168"/>
    </location>
</feature>
<feature type="compositionally biased region" description="Low complexity" evidence="12">
    <location>
        <begin position="880"/>
        <end position="898"/>
    </location>
</feature>
<dbReference type="InterPro" id="IPR029061">
    <property type="entry name" value="THDP-binding"/>
</dbReference>
<evidence type="ECO:0000256" key="3">
    <source>
        <dbReference type="ARBA" id="ARBA00004813"/>
    </source>
</evidence>
<dbReference type="InterPro" id="IPR005475">
    <property type="entry name" value="Transketolase-like_Pyr-bd"/>
</dbReference>
<evidence type="ECO:0000256" key="2">
    <source>
        <dbReference type="ARBA" id="ARBA00001964"/>
    </source>
</evidence>
<keyword evidence="7" id="KW-0560">Oxidoreductase</keyword>
<evidence type="ECO:0000256" key="4">
    <source>
        <dbReference type="ARBA" id="ARBA00022532"/>
    </source>
</evidence>
<dbReference type="RefSeq" id="WP_091252390.1">
    <property type="nucleotide sequence ID" value="NZ_FMCU01000020.1"/>
</dbReference>
<dbReference type="InterPro" id="IPR011603">
    <property type="entry name" value="2oxoglutarate_DH_E1"/>
</dbReference>